<evidence type="ECO:0000259" key="1">
    <source>
        <dbReference type="Pfam" id="PF12392"/>
    </source>
</evidence>
<dbReference type="Pfam" id="PF01136">
    <property type="entry name" value="Peptidase_U32"/>
    <property type="match status" value="2"/>
</dbReference>
<dbReference type="EMBL" id="QXWK01000008">
    <property type="protein sequence ID" value="NBH60875.1"/>
    <property type="molecule type" value="Genomic_DNA"/>
</dbReference>
<protein>
    <submittedName>
        <fullName evidence="2">U32 family peptidase</fullName>
    </submittedName>
</protein>
<sequence>MTELLAPAGNMEALKAAIANGCDAVYLGMRKFGARAYSSNFDTELLKEAVAYAHLRNVKIYVTMNTIVFEDEIDDMKRQLQLLNEIGVDGVIVQDLAVFDYAVNHFEDMEVHCSTQMGIDDLEGTLLFKELGAKRVVLSREVEIEKVKEIKRTAKIPLEIFVHGALCVSYSGNCLMSGLIGYRSGNRGRCVGSCRKPYELIDRTTGESFGKNYLLSTKDLNTIDYIEELKEIDSLKIEGRMKEPAYVANVVSKYRAALDGKVTVSDKEDLKKTFNRTFTKGYLFHEDPKDLSNIQRPNNFGYEIGRITGFYKGMYEITLDKVLNQNDIIRIDAGGEDVNLSVVKLYDREGMLINKAEDVCYIKIKEKLSIGDVIYKTKDYLFYNELGNGLQDEFRRFPLHMKVYAYPGANLVIDAEGLGCSYLYESGEILEEAMNNPTTREQVVKQLSKLKDTVFSLGDVEFEEYNAFIPVKMLNSARRTIVQALYDAKITGKARRTKIPEAKKKISFAQKNPYLTVSVTTKAQYDACVKCGIKEIYFDNVIRRNQITYEEKEGELLIGGYGGIYYYRDRNPFVTDYSLNVVNADSCYELFRLGAKRVTLSYELNKKQIGDLIDAYYAKNDGYPALEMVVYGRAPLMFTKYCPMKKMNQCGNCRAKTYEMKDEYGTFPILSHGDCTTTILNGKILNLLDEIPSIRGIEAFRLNFTIESEDEVVKVVKAAQQKLNSANATANKPLFNQETDTRGHFNKEII</sequence>
<proteinExistence type="predicted"/>
<reference evidence="2 3" key="1">
    <citation type="submission" date="2018-08" db="EMBL/GenBank/DDBJ databases">
        <title>Murine metabolic-syndrome-specific gut microbial biobank.</title>
        <authorList>
            <person name="Liu C."/>
        </authorList>
    </citation>
    <scope>NUCLEOTIDE SEQUENCE [LARGE SCALE GENOMIC DNA]</scope>
    <source>
        <strain evidence="2 3">28</strain>
    </source>
</reference>
<comment type="caution">
    <text evidence="2">The sequence shown here is derived from an EMBL/GenBank/DDBJ whole genome shotgun (WGS) entry which is preliminary data.</text>
</comment>
<accession>A0A845QIS7</accession>
<dbReference type="Pfam" id="PF12392">
    <property type="entry name" value="DUF3656"/>
    <property type="match status" value="1"/>
</dbReference>
<evidence type="ECO:0000313" key="2">
    <source>
        <dbReference type="EMBL" id="NBH60875.1"/>
    </source>
</evidence>
<dbReference type="PROSITE" id="PS01276">
    <property type="entry name" value="PEPTIDASE_U32"/>
    <property type="match status" value="1"/>
</dbReference>
<gene>
    <name evidence="2" type="ORF">D0435_04265</name>
</gene>
<dbReference type="PANTHER" id="PTHR30217:SF10">
    <property type="entry name" value="23S RRNA 5-HYDROXYCYTIDINE C2501 SYNTHASE"/>
    <property type="match status" value="1"/>
</dbReference>
<dbReference type="RefSeq" id="WP_160201172.1">
    <property type="nucleotide sequence ID" value="NZ_QXWK01000008.1"/>
</dbReference>
<organism evidence="2 3">
    <name type="scientific">Anaerotruncus colihominis</name>
    <dbReference type="NCBI Taxonomy" id="169435"/>
    <lineage>
        <taxon>Bacteria</taxon>
        <taxon>Bacillati</taxon>
        <taxon>Bacillota</taxon>
        <taxon>Clostridia</taxon>
        <taxon>Eubacteriales</taxon>
        <taxon>Oscillospiraceae</taxon>
        <taxon>Anaerotruncus</taxon>
    </lineage>
</organism>
<evidence type="ECO:0000313" key="3">
    <source>
        <dbReference type="Proteomes" id="UP000446866"/>
    </source>
</evidence>
<dbReference type="InterPro" id="IPR051454">
    <property type="entry name" value="RNA/ubiquinone_mod_enzymes"/>
</dbReference>
<keyword evidence="3" id="KW-1185">Reference proteome</keyword>
<dbReference type="InterPro" id="IPR001539">
    <property type="entry name" value="Peptidase_U32"/>
</dbReference>
<dbReference type="InterPro" id="IPR020988">
    <property type="entry name" value="Pept_U32_collagenase"/>
</dbReference>
<dbReference type="Proteomes" id="UP000446866">
    <property type="component" value="Unassembled WGS sequence"/>
</dbReference>
<dbReference type="PANTHER" id="PTHR30217">
    <property type="entry name" value="PEPTIDASE U32 FAMILY"/>
    <property type="match status" value="1"/>
</dbReference>
<dbReference type="AlphaFoldDB" id="A0A845QIS7"/>
<feature type="domain" description="Peptidase U32 collagenase" evidence="1">
    <location>
        <begin position="374"/>
        <end position="488"/>
    </location>
</feature>
<name>A0A845QIS7_9FIRM</name>